<dbReference type="Gene3D" id="3.40.50.720">
    <property type="entry name" value="NAD(P)-binding Rossmann-like Domain"/>
    <property type="match status" value="1"/>
</dbReference>
<dbReference type="InterPro" id="IPR002347">
    <property type="entry name" value="SDR_fam"/>
</dbReference>
<reference evidence="1 2" key="1">
    <citation type="submission" date="2010-08" db="EMBL/GenBank/DDBJ databases">
        <title>The draft genome of Desulfovibrio fructosovorans JJ.</title>
        <authorList>
            <consortium name="US DOE Joint Genome Institute (JGI-PGF)"/>
            <person name="Lucas S."/>
            <person name="Copeland A."/>
            <person name="Lapidus A."/>
            <person name="Cheng J.-F."/>
            <person name="Bruce D."/>
            <person name="Goodwin L."/>
            <person name="Pitluck S."/>
            <person name="Land M.L."/>
            <person name="Hauser L."/>
            <person name="Chang Y.-J."/>
            <person name="Jeffries C."/>
            <person name="Wall J.D."/>
            <person name="Stahl D.A."/>
            <person name="Arkin A.P."/>
            <person name="Dehal P."/>
            <person name="Stolyar S.M."/>
            <person name="Hazen T.C."/>
            <person name="Woyke T.J."/>
        </authorList>
    </citation>
    <scope>NUCLEOTIDE SEQUENCE [LARGE SCALE GENOMIC DNA]</scope>
    <source>
        <strain evidence="1 2">JJ</strain>
    </source>
</reference>
<proteinExistence type="predicted"/>
<organism evidence="1 2">
    <name type="scientific">Solidesulfovibrio fructosivorans JJ]</name>
    <dbReference type="NCBI Taxonomy" id="596151"/>
    <lineage>
        <taxon>Bacteria</taxon>
        <taxon>Pseudomonadati</taxon>
        <taxon>Thermodesulfobacteriota</taxon>
        <taxon>Desulfovibrionia</taxon>
        <taxon>Desulfovibrionales</taxon>
        <taxon>Desulfovibrionaceae</taxon>
        <taxon>Solidesulfovibrio</taxon>
    </lineage>
</organism>
<dbReference type="RefSeq" id="WP_005995145.1">
    <property type="nucleotide sequence ID" value="NZ_AECZ01000022.1"/>
</dbReference>
<name>E1JZB2_SOLFR</name>
<evidence type="ECO:0000313" key="2">
    <source>
        <dbReference type="Proteomes" id="UP000006250"/>
    </source>
</evidence>
<gene>
    <name evidence="1" type="ORF">DesfrDRAFT_2961</name>
</gene>
<dbReference type="eggNOG" id="COG1028">
    <property type="taxonomic scope" value="Bacteria"/>
</dbReference>
<sequence length="230" mass="25318" precursor="true">MGINRAALIVGASRGLGLALAQEFLQRGWNVVGTVRQGKPGKLHDLAKSCPGRLEIEYLDITSPEQIEDCKERLRGRTFDLLFVNAGVTNPRYETIGEVSTDAFVRVMVTNALSTMRVVEQLADNVRPKGTIGVMSSGQGSVANNETGEFEVYRASKAALNMLMRSFAARRANDRTLLLIAPGWVQTDMGGPEAKFTIEEVVPRIVDTIIAQEGKKGLHYLDRFGKPIRW</sequence>
<dbReference type="Pfam" id="PF00106">
    <property type="entry name" value="adh_short"/>
    <property type="match status" value="1"/>
</dbReference>
<dbReference type="PANTHER" id="PTHR45458:SF1">
    <property type="entry name" value="SHORT CHAIN DEHYDROGENASE"/>
    <property type="match status" value="1"/>
</dbReference>
<dbReference type="OrthoDB" id="5334159at2"/>
<comment type="caution">
    <text evidence="1">The sequence shown here is derived from an EMBL/GenBank/DDBJ whole genome shotgun (WGS) entry which is preliminary data.</text>
</comment>
<protein>
    <submittedName>
        <fullName evidence="1">Short-chain dehydrogenase/reductase SDR</fullName>
    </submittedName>
</protein>
<dbReference type="Proteomes" id="UP000006250">
    <property type="component" value="Unassembled WGS sequence"/>
</dbReference>
<dbReference type="SUPFAM" id="SSF51735">
    <property type="entry name" value="NAD(P)-binding Rossmann-fold domains"/>
    <property type="match status" value="1"/>
</dbReference>
<accession>E1JZB2</accession>
<dbReference type="InterPro" id="IPR052184">
    <property type="entry name" value="SDR_enzymes"/>
</dbReference>
<evidence type="ECO:0000313" key="1">
    <source>
        <dbReference type="EMBL" id="EFL50272.1"/>
    </source>
</evidence>
<keyword evidence="2" id="KW-1185">Reference proteome</keyword>
<dbReference type="GO" id="GO:0016616">
    <property type="term" value="F:oxidoreductase activity, acting on the CH-OH group of donors, NAD or NADP as acceptor"/>
    <property type="evidence" value="ECO:0007669"/>
    <property type="project" value="TreeGrafter"/>
</dbReference>
<dbReference type="STRING" id="596151.DesfrDRAFT_2961"/>
<dbReference type="EMBL" id="AECZ01000022">
    <property type="protein sequence ID" value="EFL50272.1"/>
    <property type="molecule type" value="Genomic_DNA"/>
</dbReference>
<dbReference type="PRINTS" id="PR00081">
    <property type="entry name" value="GDHRDH"/>
</dbReference>
<dbReference type="AlphaFoldDB" id="E1JZB2"/>
<dbReference type="InterPro" id="IPR036291">
    <property type="entry name" value="NAD(P)-bd_dom_sf"/>
</dbReference>
<dbReference type="PANTHER" id="PTHR45458">
    <property type="entry name" value="SHORT-CHAIN DEHYDROGENASE/REDUCTASE SDR"/>
    <property type="match status" value="1"/>
</dbReference>